<name>A0ABP8S268_9PSEU</name>
<feature type="transmembrane region" description="Helical" evidence="1">
    <location>
        <begin position="112"/>
        <end position="132"/>
    </location>
</feature>
<evidence type="ECO:0000313" key="2">
    <source>
        <dbReference type="EMBL" id="GAA4557434.1"/>
    </source>
</evidence>
<protein>
    <submittedName>
        <fullName evidence="2">DUF998 domain-containing protein</fullName>
    </submittedName>
</protein>
<organism evidence="2 3">
    <name type="scientific">Pseudonocardia xishanensis</name>
    <dbReference type="NCBI Taxonomy" id="630995"/>
    <lineage>
        <taxon>Bacteria</taxon>
        <taxon>Bacillati</taxon>
        <taxon>Actinomycetota</taxon>
        <taxon>Actinomycetes</taxon>
        <taxon>Pseudonocardiales</taxon>
        <taxon>Pseudonocardiaceae</taxon>
        <taxon>Pseudonocardia</taxon>
    </lineage>
</organism>
<gene>
    <name evidence="2" type="ORF">GCM10023175_61680</name>
</gene>
<feature type="transmembrane region" description="Helical" evidence="1">
    <location>
        <begin position="144"/>
        <end position="166"/>
    </location>
</feature>
<sequence length="224" mass="23142">MARVSAQVALAGIGIAVVLILGLTLVVDQVDPVRRTISEYALVPELKPIFDVGVLAFAVATVAALLALAGARIVRWWSVGSAGLVLGAAGLVAVVVFEKVNWAVGPSLTGYIHRYASLVAFVALPVAAIAIGRAGRAAWPRAAGWARWTGTAALAWFSPILVGVAQRPLTGVSWWRAIPLGLVERGLALTVVLAVGALAVWGLVAAHSLRRSEVLRGIAPADAG</sequence>
<keyword evidence="1" id="KW-0472">Membrane</keyword>
<dbReference type="RefSeq" id="WP_345426314.1">
    <property type="nucleotide sequence ID" value="NZ_BAABGT010000101.1"/>
</dbReference>
<feature type="transmembrane region" description="Helical" evidence="1">
    <location>
        <begin position="76"/>
        <end position="97"/>
    </location>
</feature>
<keyword evidence="3" id="KW-1185">Reference proteome</keyword>
<keyword evidence="1" id="KW-1133">Transmembrane helix</keyword>
<proteinExistence type="predicted"/>
<evidence type="ECO:0000313" key="3">
    <source>
        <dbReference type="Proteomes" id="UP001501598"/>
    </source>
</evidence>
<feature type="transmembrane region" description="Helical" evidence="1">
    <location>
        <begin position="7"/>
        <end position="27"/>
    </location>
</feature>
<keyword evidence="1" id="KW-0812">Transmembrane</keyword>
<accession>A0ABP8S268</accession>
<evidence type="ECO:0000256" key="1">
    <source>
        <dbReference type="SAM" id="Phobius"/>
    </source>
</evidence>
<reference evidence="3" key="1">
    <citation type="journal article" date="2019" name="Int. J. Syst. Evol. Microbiol.">
        <title>The Global Catalogue of Microorganisms (GCM) 10K type strain sequencing project: providing services to taxonomists for standard genome sequencing and annotation.</title>
        <authorList>
            <consortium name="The Broad Institute Genomics Platform"/>
            <consortium name="The Broad Institute Genome Sequencing Center for Infectious Disease"/>
            <person name="Wu L."/>
            <person name="Ma J."/>
        </authorList>
    </citation>
    <scope>NUCLEOTIDE SEQUENCE [LARGE SCALE GENOMIC DNA]</scope>
    <source>
        <strain evidence="3">JCM 17906</strain>
    </source>
</reference>
<feature type="transmembrane region" description="Helical" evidence="1">
    <location>
        <begin position="47"/>
        <end position="69"/>
    </location>
</feature>
<dbReference type="Pfam" id="PF06197">
    <property type="entry name" value="DUF998"/>
    <property type="match status" value="1"/>
</dbReference>
<dbReference type="InterPro" id="IPR009339">
    <property type="entry name" value="DUF998"/>
</dbReference>
<dbReference type="EMBL" id="BAABGT010000101">
    <property type="protein sequence ID" value="GAA4557434.1"/>
    <property type="molecule type" value="Genomic_DNA"/>
</dbReference>
<feature type="transmembrane region" description="Helical" evidence="1">
    <location>
        <begin position="186"/>
        <end position="206"/>
    </location>
</feature>
<comment type="caution">
    <text evidence="2">The sequence shown here is derived from an EMBL/GenBank/DDBJ whole genome shotgun (WGS) entry which is preliminary data.</text>
</comment>
<dbReference type="Proteomes" id="UP001501598">
    <property type="component" value="Unassembled WGS sequence"/>
</dbReference>